<proteinExistence type="predicted"/>
<protein>
    <recommendedName>
        <fullName evidence="2">VWFA domain-containing protein</fullName>
    </recommendedName>
</protein>
<dbReference type="InterPro" id="IPR002035">
    <property type="entry name" value="VWF_A"/>
</dbReference>
<comment type="caution">
    <text evidence="3">The sequence shown here is derived from an EMBL/GenBank/DDBJ whole genome shotgun (WGS) entry which is preliminary data.</text>
</comment>
<dbReference type="Gene3D" id="3.40.50.410">
    <property type="entry name" value="von Willebrand factor, type A domain"/>
    <property type="match status" value="1"/>
</dbReference>
<organism evidence="3 4">
    <name type="scientific">Cladonia borealis</name>
    <dbReference type="NCBI Taxonomy" id="184061"/>
    <lineage>
        <taxon>Eukaryota</taxon>
        <taxon>Fungi</taxon>
        <taxon>Dikarya</taxon>
        <taxon>Ascomycota</taxon>
        <taxon>Pezizomycotina</taxon>
        <taxon>Lecanoromycetes</taxon>
        <taxon>OSLEUM clade</taxon>
        <taxon>Lecanoromycetidae</taxon>
        <taxon>Lecanorales</taxon>
        <taxon>Lecanorineae</taxon>
        <taxon>Cladoniaceae</taxon>
        <taxon>Cladonia</taxon>
    </lineage>
</organism>
<feature type="domain" description="VWFA" evidence="2">
    <location>
        <begin position="131"/>
        <end position="323"/>
    </location>
</feature>
<dbReference type="PANTHER" id="PTHR34706:SF3">
    <property type="entry name" value="ANKYRIN REPEAT PROTEIN (AFU_ORTHOLOGUE AFUA_7G06200)"/>
    <property type="match status" value="1"/>
</dbReference>
<feature type="compositionally biased region" description="Polar residues" evidence="1">
    <location>
        <begin position="48"/>
        <end position="57"/>
    </location>
</feature>
<evidence type="ECO:0000313" key="3">
    <source>
        <dbReference type="EMBL" id="KAK0517141.1"/>
    </source>
</evidence>
<dbReference type="SUPFAM" id="SSF53300">
    <property type="entry name" value="vWA-like"/>
    <property type="match status" value="1"/>
</dbReference>
<feature type="region of interest" description="Disordered" evidence="1">
    <location>
        <begin position="31"/>
        <end position="68"/>
    </location>
</feature>
<reference evidence="3" key="1">
    <citation type="submission" date="2023-03" db="EMBL/GenBank/DDBJ databases">
        <title>Complete genome of Cladonia borealis.</title>
        <authorList>
            <person name="Park H."/>
        </authorList>
    </citation>
    <scope>NUCLEOTIDE SEQUENCE</scope>
    <source>
        <strain evidence="3">ANT050790</strain>
    </source>
</reference>
<accession>A0AA39RAD6</accession>
<dbReference type="AlphaFoldDB" id="A0AA39RAD6"/>
<name>A0AA39RAD6_9LECA</name>
<dbReference type="InterPro" id="IPR036465">
    <property type="entry name" value="vWFA_dom_sf"/>
</dbReference>
<evidence type="ECO:0000313" key="4">
    <source>
        <dbReference type="Proteomes" id="UP001166286"/>
    </source>
</evidence>
<evidence type="ECO:0000259" key="2">
    <source>
        <dbReference type="PROSITE" id="PS50234"/>
    </source>
</evidence>
<sequence length="349" mass="38763">MEATDQQTHNLVIFMPPPPIIHWQTHTSVNQDFNPPVASSPPHRPSVPATTCTSPASSDGERRVAPPQTKDAYVEYTQDFVTKNIENFSQVTDKSVKSIAEKAATQADIIAAELGLRTEIIPGLVKLAFYDFVILCDDSSSMTFDEQHIPALRDTLRRVAYFATRLQPKGIAIRFLNHHEGIGKSFDDLTDAHDVDMKVASVPFQGNTRLGEVLDAKIVQPMILKKVQSGKLERPVFVVIITDGQPTNEHPGSLRNTIRNCKEVLSHQSYNNAAAIFLISQIGNDKGATLFLKSLETDQQISSMVFCSTDDLSAKLARLQSTQQDKKYTAWLIELFLAALDKQTKHAYT</sequence>
<dbReference type="EMBL" id="JAFEKC020000001">
    <property type="protein sequence ID" value="KAK0517141.1"/>
    <property type="molecule type" value="Genomic_DNA"/>
</dbReference>
<dbReference type="Proteomes" id="UP001166286">
    <property type="component" value="Unassembled WGS sequence"/>
</dbReference>
<dbReference type="PROSITE" id="PS50234">
    <property type="entry name" value="VWFA"/>
    <property type="match status" value="1"/>
</dbReference>
<keyword evidence="4" id="KW-1185">Reference proteome</keyword>
<evidence type="ECO:0000256" key="1">
    <source>
        <dbReference type="SAM" id="MobiDB-lite"/>
    </source>
</evidence>
<dbReference type="PANTHER" id="PTHR34706">
    <property type="entry name" value="SLR1338 PROTEIN"/>
    <property type="match status" value="1"/>
</dbReference>
<gene>
    <name evidence="3" type="ORF">JMJ35_000296</name>
</gene>